<feature type="region of interest" description="Disordered" evidence="1">
    <location>
        <begin position="97"/>
        <end position="142"/>
    </location>
</feature>
<evidence type="ECO:0000259" key="2">
    <source>
        <dbReference type="PROSITE" id="PS50097"/>
    </source>
</evidence>
<comment type="caution">
    <text evidence="3">The sequence shown here is derived from an EMBL/GenBank/DDBJ whole genome shotgun (WGS) entry which is preliminary data.</text>
</comment>
<gene>
    <name evidence="3" type="ORF">CRM22_001391</name>
</gene>
<feature type="compositionally biased region" description="Low complexity" evidence="1">
    <location>
        <begin position="120"/>
        <end position="135"/>
    </location>
</feature>
<protein>
    <recommendedName>
        <fullName evidence="2">BTB domain-containing protein</fullName>
    </recommendedName>
</protein>
<reference evidence="3 4" key="1">
    <citation type="journal article" date="2019" name="BMC Genomics">
        <title>New insights from Opisthorchis felineus genome: update on genomics of the epidemiologically important liver flukes.</title>
        <authorList>
            <person name="Ershov N.I."/>
            <person name="Mordvinov V.A."/>
            <person name="Prokhortchouk E.B."/>
            <person name="Pakharukova M.Y."/>
            <person name="Gunbin K.V."/>
            <person name="Ustyantsev K."/>
            <person name="Genaev M.A."/>
            <person name="Blinov A.G."/>
            <person name="Mazur A."/>
            <person name="Boulygina E."/>
            <person name="Tsygankova S."/>
            <person name="Khrameeva E."/>
            <person name="Chekanov N."/>
            <person name="Fan G."/>
            <person name="Xiao A."/>
            <person name="Zhang H."/>
            <person name="Xu X."/>
            <person name="Yang H."/>
            <person name="Solovyev V."/>
            <person name="Lee S.M."/>
            <person name="Liu X."/>
            <person name="Afonnikov D.A."/>
            <person name="Skryabin K.G."/>
        </authorList>
    </citation>
    <scope>NUCLEOTIDE SEQUENCE [LARGE SCALE GENOMIC DNA]</scope>
    <source>
        <strain evidence="3">AK-0245</strain>
        <tissue evidence="3">Whole organism</tissue>
    </source>
</reference>
<dbReference type="OrthoDB" id="2347980at2759"/>
<dbReference type="EMBL" id="SJOL01002502">
    <property type="protein sequence ID" value="TGZ73662.1"/>
    <property type="molecule type" value="Genomic_DNA"/>
</dbReference>
<dbReference type="InterPro" id="IPR000210">
    <property type="entry name" value="BTB/POZ_dom"/>
</dbReference>
<feature type="region of interest" description="Disordered" evidence="1">
    <location>
        <begin position="374"/>
        <end position="395"/>
    </location>
</feature>
<sequence>MGTSFSALDKHGGCYNFGVNLGSKTPSRRNPNQWFSSTVLPSSVQSACNTCRILAPGAVSSGCGRGLQPADPSCSGPHCPFGVSSWLHADPLLLSGNSNQSQQTISSLHSASVPSSDQASTRTPRRTSTTQPRITLSSQTGTTLEDTVIVREPALRSFDDVDQSRLGENRRTTTAGSGTVPVRKQRTMQNRKLMHYLYRKTDVKEATWVYVSHFSTLLQLWSFDELYQLQNQFEALELLKGITVAANEARSKAPTLDEDLRALCSSGWCNNMQVSYGHVVRGAHSYILSARSHVFSKVLHAVYRSLFNKSRNTSLLPIMSILVPNLDDENYLLDTSHSNATPDPFRNSPDVLRSTSMDPCQQCVRCQEPRLRGDRTLSTQSSVEPQFGQRSRRDHKSSQSVLFEHAVFDFLIDLYAGHNRNSFNLFLEEPNHRHYSPTKPKPDLLCLPEAPARLHSANSGSDLLCLYRVIDSTHPESPLAPDCRLTFSCEHSPPCYEMLHVKCHAGLLAARSQFLRRLLLRRYVAQVGEGGDLTSVVFDGRLIKPYFAHLLVQFFYSDRLDLNAIAAMAQPRKTHGSTAVNCGGSRSEHSCRLVSESAHMQHTEWHSTHTGVCGTKARKLPCCVGYLEDDASYPTVDPYNQTASNISGHGGCLASPHVSAQQHIKFCLSCPYCLACVLELHPVGQYLEFPRLTEACEDLVVKALRLPVQNSVKDPDLPSDFSDQGSHGRTRYIRVTPISLAVGLLRWADCAFTRPSPTSSSVESVVIQQNSADTRQERSSSVNTNEPRLPATDMSMKSSDLFRSPETQSDDRSTTTRYLYLQAVQCLRDNFMFLVRTPQVLGRLTPKQFREVLDSSLVQAPESEVLAALLCWSEQRIRYAQDKGTPDGSRLSAYTSLVSIISEQPDRAYCSRSLEINPWLLLGLNQSDEYSRSIELAAQDLPLRQTSSAECDLCHAMDERNNQSQNIIGFDPVDLEVLVKKLHQHRLLETLRPTHLLTPVPLGLATVILQYHLGVTKKSSLSSESLLASSAQLANNSPLLGLDAVDPIQFYHWAPLLTTSMMLLRHSSSTTEQPTTSLHPILSLKLGNGPLSVLPPSSPAQVSPRNAWLSVPQSVNHVVSLQRFRVPCYCRWAANADPKDNVKGSGSDSNSPKPTSNPQPDRSPRLFYPFFNEVRVILTSRSLSSTPVRNPPVGHESRCTCLRLLSTLSAQCTPTHVPLTAIQRNDSFPVPIGYNQQQPVSTCEAAITVSPQKGDHADTASVTTTREPCCSSKCADFAHCLLQPHQWTDLISRYLQLVEEFVSRHSNPWLRLDANHVCLLYRLQVLREQGLPDDLHTLLACRINERLCELSQDVADLSSEVAVDRQTLDIISSTVSASKHAGVDLSHFSIRSYEPADASSFSVAPEKETSPVIPEEAASVSVTAREKHSRRVNASLHPYIETKNEPMESHKCLACQTAGQPVTLLDYPAGSRHPFPKPRSSPSARITQPNTTSHGVRKNSNTTLPCLCDNLPYPTYTLPGFDGKQRRINKYPDDNLCSIPRSIHRSRRQKLISKPSSTSPLLLVPLGRTQQGLRGSANPKHELVNRKQKARYIRGVSFEDVPAPRCSCPHFLPTETKQNLSFKRYPGVCSTEFRRECSRFYPEPHYFTMLYCHSNNRRPPLPPIGFPSHLSSSCSYRSSSDFSEIFSKSISDLSDTLSLGDYSITLDATD</sequence>
<feature type="compositionally biased region" description="Polar residues" evidence="1">
    <location>
        <begin position="97"/>
        <end position="119"/>
    </location>
</feature>
<dbReference type="PROSITE" id="PS50097">
    <property type="entry name" value="BTB"/>
    <property type="match status" value="1"/>
</dbReference>
<accession>A0A4S2MAU9</accession>
<dbReference type="Proteomes" id="UP000308267">
    <property type="component" value="Unassembled WGS sequence"/>
</dbReference>
<feature type="region of interest" description="Disordered" evidence="1">
    <location>
        <begin position="1473"/>
        <end position="1498"/>
    </location>
</feature>
<proteinExistence type="predicted"/>
<dbReference type="InterPro" id="IPR042345">
    <property type="entry name" value="Btbd7"/>
</dbReference>
<keyword evidence="4" id="KW-1185">Reference proteome</keyword>
<dbReference type="PANTHER" id="PTHR16064">
    <property type="entry name" value="BTB POZ DOMAIN CONTAINING 7"/>
    <property type="match status" value="1"/>
</dbReference>
<evidence type="ECO:0000313" key="4">
    <source>
        <dbReference type="Proteomes" id="UP000308267"/>
    </source>
</evidence>
<evidence type="ECO:0000256" key="1">
    <source>
        <dbReference type="SAM" id="MobiDB-lite"/>
    </source>
</evidence>
<feature type="region of interest" description="Disordered" evidence="1">
    <location>
        <begin position="1401"/>
        <end position="1426"/>
    </location>
</feature>
<evidence type="ECO:0000313" key="3">
    <source>
        <dbReference type="EMBL" id="TGZ73662.1"/>
    </source>
</evidence>
<feature type="region of interest" description="Disordered" evidence="1">
    <location>
        <begin position="1139"/>
        <end position="1164"/>
    </location>
</feature>
<feature type="domain" description="BTB" evidence="2">
    <location>
        <begin position="483"/>
        <end position="564"/>
    </location>
</feature>
<feature type="compositionally biased region" description="Polar residues" evidence="1">
    <location>
        <begin position="1480"/>
        <end position="1498"/>
    </location>
</feature>
<dbReference type="GO" id="GO:0061138">
    <property type="term" value="P:morphogenesis of a branching epithelium"/>
    <property type="evidence" value="ECO:0007669"/>
    <property type="project" value="InterPro"/>
</dbReference>
<organism evidence="3 4">
    <name type="scientific">Opisthorchis felineus</name>
    <dbReference type="NCBI Taxonomy" id="147828"/>
    <lineage>
        <taxon>Eukaryota</taxon>
        <taxon>Metazoa</taxon>
        <taxon>Spiralia</taxon>
        <taxon>Lophotrochozoa</taxon>
        <taxon>Platyhelminthes</taxon>
        <taxon>Trematoda</taxon>
        <taxon>Digenea</taxon>
        <taxon>Opisthorchiida</taxon>
        <taxon>Opisthorchiata</taxon>
        <taxon>Opisthorchiidae</taxon>
        <taxon>Opisthorchis</taxon>
    </lineage>
</organism>
<name>A0A4S2MAU9_OPIFE</name>
<feature type="region of interest" description="Disordered" evidence="1">
    <location>
        <begin position="763"/>
        <end position="813"/>
    </location>
</feature>
<feature type="compositionally biased region" description="Polar residues" evidence="1">
    <location>
        <begin position="767"/>
        <end position="786"/>
    </location>
</feature>
<dbReference type="STRING" id="147828.A0A4S2MAU9"/>
<feature type="compositionally biased region" description="Polar residues" evidence="1">
    <location>
        <begin position="1144"/>
        <end position="1160"/>
    </location>
</feature>
<dbReference type="PANTHER" id="PTHR16064:SF3">
    <property type="entry name" value="BTB_POZ DOMAIN-CONTAINING PROTEIN 7"/>
    <property type="match status" value="1"/>
</dbReference>